<keyword evidence="1" id="KW-0863">Zinc-finger</keyword>
<protein>
    <recommendedName>
        <fullName evidence="2">C2H2-type domain-containing protein</fullName>
    </recommendedName>
</protein>
<proteinExistence type="predicted"/>
<dbReference type="Proteomes" id="UP001203297">
    <property type="component" value="Unassembled WGS sequence"/>
</dbReference>
<dbReference type="EMBL" id="WTXG01000053">
    <property type="protein sequence ID" value="KAI0295906.1"/>
    <property type="molecule type" value="Genomic_DNA"/>
</dbReference>
<comment type="caution">
    <text evidence="3">The sequence shown here is derived from an EMBL/GenBank/DDBJ whole genome shotgun (WGS) entry which is preliminary data.</text>
</comment>
<dbReference type="AlphaFoldDB" id="A0AAD4QIK8"/>
<dbReference type="SMART" id="SM00355">
    <property type="entry name" value="ZnF_C2H2"/>
    <property type="match status" value="1"/>
</dbReference>
<gene>
    <name evidence="3" type="ORF">B0F90DRAFT_1669945</name>
</gene>
<dbReference type="PROSITE" id="PS00028">
    <property type="entry name" value="ZINC_FINGER_C2H2_1"/>
    <property type="match status" value="1"/>
</dbReference>
<keyword evidence="4" id="KW-1185">Reference proteome</keyword>
<keyword evidence="1" id="KW-0479">Metal-binding</keyword>
<dbReference type="SUPFAM" id="SSF57667">
    <property type="entry name" value="beta-beta-alpha zinc fingers"/>
    <property type="match status" value="1"/>
</dbReference>
<dbReference type="InterPro" id="IPR036236">
    <property type="entry name" value="Znf_C2H2_sf"/>
</dbReference>
<keyword evidence="1" id="KW-0862">Zinc</keyword>
<reference evidence="3" key="1">
    <citation type="journal article" date="2022" name="New Phytol.">
        <title>Evolutionary transition to the ectomycorrhizal habit in the genomes of a hyperdiverse lineage of mushroom-forming fungi.</title>
        <authorList>
            <person name="Looney B."/>
            <person name="Miyauchi S."/>
            <person name="Morin E."/>
            <person name="Drula E."/>
            <person name="Courty P.E."/>
            <person name="Kohler A."/>
            <person name="Kuo A."/>
            <person name="LaButti K."/>
            <person name="Pangilinan J."/>
            <person name="Lipzen A."/>
            <person name="Riley R."/>
            <person name="Andreopoulos W."/>
            <person name="He G."/>
            <person name="Johnson J."/>
            <person name="Nolan M."/>
            <person name="Tritt A."/>
            <person name="Barry K.W."/>
            <person name="Grigoriev I.V."/>
            <person name="Nagy L.G."/>
            <person name="Hibbett D."/>
            <person name="Henrissat B."/>
            <person name="Matheny P.B."/>
            <person name="Labbe J."/>
            <person name="Martin F.M."/>
        </authorList>
    </citation>
    <scope>NUCLEOTIDE SEQUENCE</scope>
    <source>
        <strain evidence="3">BPL690</strain>
    </source>
</reference>
<evidence type="ECO:0000313" key="3">
    <source>
        <dbReference type="EMBL" id="KAI0295906.1"/>
    </source>
</evidence>
<feature type="domain" description="C2H2-type" evidence="2">
    <location>
        <begin position="333"/>
        <end position="358"/>
    </location>
</feature>
<evidence type="ECO:0000259" key="2">
    <source>
        <dbReference type="PROSITE" id="PS50157"/>
    </source>
</evidence>
<dbReference type="PROSITE" id="PS50157">
    <property type="entry name" value="ZINC_FINGER_C2H2_2"/>
    <property type="match status" value="1"/>
</dbReference>
<evidence type="ECO:0000313" key="4">
    <source>
        <dbReference type="Proteomes" id="UP001203297"/>
    </source>
</evidence>
<dbReference type="Gene3D" id="3.30.160.60">
    <property type="entry name" value="Classic Zinc Finger"/>
    <property type="match status" value="1"/>
</dbReference>
<organism evidence="3 4">
    <name type="scientific">Multifurca ochricompacta</name>
    <dbReference type="NCBI Taxonomy" id="376703"/>
    <lineage>
        <taxon>Eukaryota</taxon>
        <taxon>Fungi</taxon>
        <taxon>Dikarya</taxon>
        <taxon>Basidiomycota</taxon>
        <taxon>Agaricomycotina</taxon>
        <taxon>Agaricomycetes</taxon>
        <taxon>Russulales</taxon>
        <taxon>Russulaceae</taxon>
        <taxon>Multifurca</taxon>
    </lineage>
</organism>
<name>A0AAD4QIK8_9AGAM</name>
<dbReference type="GO" id="GO:0008270">
    <property type="term" value="F:zinc ion binding"/>
    <property type="evidence" value="ECO:0007669"/>
    <property type="project" value="UniProtKB-KW"/>
</dbReference>
<evidence type="ECO:0000256" key="1">
    <source>
        <dbReference type="PROSITE-ProRule" id="PRU00042"/>
    </source>
</evidence>
<dbReference type="InterPro" id="IPR013087">
    <property type="entry name" value="Znf_C2H2_type"/>
</dbReference>
<dbReference type="Pfam" id="PF00096">
    <property type="entry name" value="zf-C2H2"/>
    <property type="match status" value="1"/>
</dbReference>
<sequence length="358" mass="40277">MPNKVLLIATQARAKLSFRRIVTHGDTQIVRGEGRRGATPRAYLLEKLANDEAGIVYSSDIQVKLTAPQDAQHYYEPSFNHSPPQKFISYDMLMGPTTTEQYYIPSNTNPSHMMIGDLWPGNDICLSQNSQEISLEAEDASWMNEVQNSVPGHSSKDTYTHSGTRRHTLSSIRLSSREDTLYIIRRPGAHFAARRLSGITLIRIPTVPHLLLLETRVIRLAGAFNQGGEGLEHESSTSVDFSWNDFPNPPKNSNQPPTPLRVFGEHVVGRERSTCTLRSVQTRSGEVYAEYESYTTDGASCHWVCQCGSTFVRDSDWERHAMHSLSHSAGGGFDCNLCDISFTRSDALFRHRRKKHRN</sequence>
<accession>A0AAD4QIK8</accession>